<protein>
    <submittedName>
        <fullName evidence="2">Uncharacterized protein</fullName>
    </submittedName>
</protein>
<reference evidence="2" key="1">
    <citation type="journal article" date="2005" name="Genome Res.">
        <title>Sequence, annotation, and analysis of synteny between rice chromosome 3 and diverged grass species.</title>
        <authorList>
            <consortium name="Rice Chromosome 3 Sequencing Consortium"/>
            <person name="Buell C.R."/>
            <person name="Yuan Q."/>
            <person name="Ouyang S."/>
            <person name="Liu J."/>
            <person name="Zhu W."/>
            <person name="Wang A."/>
            <person name="Maiti R."/>
            <person name="Haas B."/>
            <person name="Wortman J."/>
            <person name="Pertea M."/>
            <person name="Jones K.M."/>
            <person name="Kim M."/>
            <person name="Overton L."/>
            <person name="Tsitrin T."/>
            <person name="Fadrosh D."/>
            <person name="Bera J."/>
            <person name="Weaver B."/>
            <person name="Jin S."/>
            <person name="Johri S."/>
            <person name="Reardon M."/>
            <person name="Webb K."/>
            <person name="Hill J."/>
            <person name="Moffat K."/>
            <person name="Tallon L."/>
            <person name="Van Aken S."/>
            <person name="Lewis M."/>
            <person name="Utterback T."/>
            <person name="Feldblyum T."/>
            <person name="Zismann V."/>
            <person name="Iobst S."/>
            <person name="Hsiao J."/>
            <person name="de Vazeille A.R."/>
            <person name="Salzberg S.L."/>
            <person name="White O."/>
            <person name="Fraser C."/>
            <person name="Yu Y."/>
            <person name="Kim H."/>
            <person name="Rambo T."/>
            <person name="Currie J."/>
            <person name="Collura K."/>
            <person name="Kernodle-Thompson S."/>
            <person name="Wei F."/>
            <person name="Kudrna K."/>
            <person name="Ammiraju J.S."/>
            <person name="Luo M."/>
            <person name="Goicoechea J.L."/>
            <person name="Wing R.A."/>
            <person name="Henry D."/>
            <person name="Oates R."/>
            <person name="Palmer M."/>
            <person name="Pries G."/>
            <person name="Saski C."/>
            <person name="Simmons J."/>
            <person name="Soderlund C."/>
            <person name="Nelson W."/>
            <person name="de la Bastide M."/>
            <person name="Spiegel L."/>
            <person name="Nascimento L."/>
            <person name="Huang E."/>
            <person name="Preston R."/>
            <person name="Zutavern T."/>
            <person name="Palmer L."/>
            <person name="O'Shaughnessy A."/>
            <person name="Dike S."/>
            <person name="McCombie W.R."/>
            <person name="Minx P."/>
            <person name="Cordum H."/>
            <person name="Wilson R."/>
            <person name="Jin W."/>
            <person name="Lee H.R."/>
            <person name="Jiang J."/>
            <person name="Jackson S."/>
        </authorList>
    </citation>
    <scope>NUCLEOTIDE SEQUENCE [LARGE SCALE GENOMIC DNA]</scope>
</reference>
<dbReference type="AlphaFoldDB" id="Q10HF1"/>
<gene>
    <name evidence="2" type="ordered locus">LOC_Os03g39390</name>
</gene>
<proteinExistence type="predicted"/>
<dbReference type="EMBL" id="DP000009">
    <property type="protein sequence ID" value="ABF97392.1"/>
    <property type="molecule type" value="Genomic_DNA"/>
</dbReference>
<accession>Q10HF1</accession>
<feature type="region of interest" description="Disordered" evidence="1">
    <location>
        <begin position="1"/>
        <end position="24"/>
    </location>
</feature>
<reference evidence="2" key="2">
    <citation type="submission" date="2006-06" db="EMBL/GenBank/DDBJ databases">
        <authorList>
            <person name="Buell R."/>
            <person name="Wing R.A."/>
            <person name="McCombie W.A."/>
            <person name="Ouyang S."/>
        </authorList>
    </citation>
    <scope>NUCLEOTIDE SEQUENCE</scope>
</reference>
<evidence type="ECO:0000256" key="1">
    <source>
        <dbReference type="SAM" id="MobiDB-lite"/>
    </source>
</evidence>
<evidence type="ECO:0000313" key="2">
    <source>
        <dbReference type="EMBL" id="ABF97392.1"/>
    </source>
</evidence>
<organism evidence="2">
    <name type="scientific">Oryza sativa subsp. japonica</name>
    <name type="common">Rice</name>
    <dbReference type="NCBI Taxonomy" id="39947"/>
    <lineage>
        <taxon>Eukaryota</taxon>
        <taxon>Viridiplantae</taxon>
        <taxon>Streptophyta</taxon>
        <taxon>Embryophyta</taxon>
        <taxon>Tracheophyta</taxon>
        <taxon>Spermatophyta</taxon>
        <taxon>Magnoliopsida</taxon>
        <taxon>Liliopsida</taxon>
        <taxon>Poales</taxon>
        <taxon>Poaceae</taxon>
        <taxon>BOP clade</taxon>
        <taxon>Oryzoideae</taxon>
        <taxon>Oryzeae</taxon>
        <taxon>Oryzinae</taxon>
        <taxon>Oryza</taxon>
        <taxon>Oryza sativa</taxon>
    </lineage>
</organism>
<name>Q10HF1_ORYSJ</name>
<sequence length="146" mass="15435">MPPSPPPASTAPPPLALPSTAPPPASALHRAAAAAVLHRATADAAVLHHAAAGTVLHRAAAAAAALHRAFQIFSFQTLLKNFGQTETKTEFAGSEFFWMKFGPEFAKTELTEKPKTETEFFGLTERPPLLAGTSCRWAHLSVGIGR</sequence>